<sequence length="245" mass="27953">MADNDDFQKLVAQVIDEHRGERVVAFEYLGKRYWLKQVEKLSGAMRLLKQNSTDALHKEIKVLTQLAKQGAPVPAVVGAGKDYMVVEDAGATIKDLLLHCPEVHWPQILTDAAIALATLHTMQLAHGRPALRDISWCQGEVKFIDLEAHQQGKSIVSQQVRDLLVFIHSLYRYIGPRNTLITQAINAYRAAGGEFVWQQAKQFLVSWQWLFYFARPFKDIGGRDIKPVYWVLWHFRYADNNAVIA</sequence>
<evidence type="ECO:0000313" key="2">
    <source>
        <dbReference type="EMBL" id="MCL1104446.1"/>
    </source>
</evidence>
<dbReference type="RefSeq" id="WP_188924185.1">
    <property type="nucleotide sequence ID" value="NZ_BMQI01000007.1"/>
</dbReference>
<dbReference type="AlphaFoldDB" id="A0A9X1Z2Q4"/>
<reference evidence="2" key="1">
    <citation type="submission" date="2022-01" db="EMBL/GenBank/DDBJ databases">
        <title>Whole genome-based taxonomy of the Shewanellaceae.</title>
        <authorList>
            <person name="Martin-Rodriguez A.J."/>
        </authorList>
    </citation>
    <scope>NUCLEOTIDE SEQUENCE</scope>
    <source>
        <strain evidence="2">DSM 23803</strain>
    </source>
</reference>
<proteinExistence type="predicted"/>
<name>A0A9X1Z2Q4_9GAMM</name>
<protein>
    <submittedName>
        <fullName evidence="2">Phosphotransferase</fullName>
    </submittedName>
</protein>
<feature type="domain" description="Aminoglycoside phosphotransferase" evidence="1">
    <location>
        <begin position="51"/>
        <end position="131"/>
    </location>
</feature>
<comment type="caution">
    <text evidence="2">The sequence shown here is derived from an EMBL/GenBank/DDBJ whole genome shotgun (WGS) entry which is preliminary data.</text>
</comment>
<dbReference type="Proteomes" id="UP001139408">
    <property type="component" value="Unassembled WGS sequence"/>
</dbReference>
<evidence type="ECO:0000259" key="1">
    <source>
        <dbReference type="Pfam" id="PF01636"/>
    </source>
</evidence>
<accession>A0A9X1Z2Q4</accession>
<dbReference type="SUPFAM" id="SSF56112">
    <property type="entry name" value="Protein kinase-like (PK-like)"/>
    <property type="match status" value="1"/>
</dbReference>
<evidence type="ECO:0000313" key="3">
    <source>
        <dbReference type="Proteomes" id="UP001139408"/>
    </source>
</evidence>
<organism evidence="2 3">
    <name type="scientific">Shewanella algicola</name>
    <dbReference type="NCBI Taxonomy" id="640633"/>
    <lineage>
        <taxon>Bacteria</taxon>
        <taxon>Pseudomonadati</taxon>
        <taxon>Pseudomonadota</taxon>
        <taxon>Gammaproteobacteria</taxon>
        <taxon>Alteromonadales</taxon>
        <taxon>Shewanellaceae</taxon>
        <taxon>Shewanella</taxon>
    </lineage>
</organism>
<dbReference type="InterPro" id="IPR011009">
    <property type="entry name" value="Kinase-like_dom_sf"/>
</dbReference>
<dbReference type="EMBL" id="JAKILJ010000006">
    <property type="protein sequence ID" value="MCL1104446.1"/>
    <property type="molecule type" value="Genomic_DNA"/>
</dbReference>
<keyword evidence="3" id="KW-1185">Reference proteome</keyword>
<dbReference type="Pfam" id="PF01636">
    <property type="entry name" value="APH"/>
    <property type="match status" value="1"/>
</dbReference>
<dbReference type="InterPro" id="IPR002575">
    <property type="entry name" value="Aminoglycoside_PTrfase"/>
</dbReference>
<gene>
    <name evidence="2" type="ORF">L2749_04120</name>
</gene>